<accession>A0A1D3JJU5</accession>
<evidence type="ECO:0000313" key="3">
    <source>
        <dbReference type="Proteomes" id="UP000219813"/>
    </source>
</evidence>
<dbReference type="OMA" id="EMCLCLD"/>
<organism evidence="2 3">
    <name type="scientific">Plasmodium malariae</name>
    <dbReference type="NCBI Taxonomy" id="5858"/>
    <lineage>
        <taxon>Eukaryota</taxon>
        <taxon>Sar</taxon>
        <taxon>Alveolata</taxon>
        <taxon>Apicomplexa</taxon>
        <taxon>Aconoidasida</taxon>
        <taxon>Haemosporida</taxon>
        <taxon>Plasmodiidae</taxon>
        <taxon>Plasmodium</taxon>
        <taxon>Plasmodium (Plasmodium)</taxon>
    </lineage>
</organism>
<dbReference type="GeneID" id="39867542"/>
<dbReference type="OrthoDB" id="377579at2759"/>
<evidence type="ECO:0000313" key="2">
    <source>
        <dbReference type="EMBL" id="SBT86662.1"/>
    </source>
</evidence>
<sequence>MEVKIKSKNEENLEYIKKYVGYDLAKALFLTIKTDTEDPLTLISKHLQNIASFNEEKKKKKKIFKKKLYSYNIKIHDEISKNFTKKKVKDLYEFVNSKGNNLFDDYAEFSKFLNLIKNVFEVENVYVGKIYKKSEKGRGNVKGNGNKKGKGKGNASIILKFIHTSENCDLKETVLFDKKEINNMFTPVLAKKEENFLFETNYLFPNMIKENFIYDDSNENLFPVINPFYESRSSIDRMKKSICSSSYASSSKYDHEGSNISSAQGNSDHEDMKDHHSGSSQVGGDTTGDEEKEWSNEEWRRNDEEASGSDEEWSTNYEEANGSDEERNGSDTEDGKENTSSTNIKERGNHKHLTHSQEKKEIAITNEQEDFEKEQLAMLHMNLTYSCIYIYEIMERQNSFLYSYMKPGDFLFIPIVYYTYYDFHFLRELYAFKKSFFHNFKKGSNTNCEGYSANECNKDGEVKNSESERNNQLTDEENNKESEEIKKNKGLNRPKLDFKKREKVEMCLCLDNRGSIKKINKRHIISLTHLSYFLITRMLIYERKSIKEQVNYMIECEHGEERRLTDKLMDKIGNVNYEQVIKKFENKLEHHYYYDKSPELIKHMSTLLWIEKKIQKRREKIWEIRKIKIECNKNFFLTLLSCYIILEYNFLPSTFSNKAIQDYEWRKLIQYINQSFIDKLTSFNPVLFFQEKGIDKLHETSNLLNKLSSLINKKYPSQMESITTYGITLLKFLNQVTMNILSEVIKVKECEVVNSS</sequence>
<feature type="region of interest" description="Disordered" evidence="1">
    <location>
        <begin position="459"/>
        <end position="487"/>
    </location>
</feature>
<feature type="compositionally biased region" description="Basic and acidic residues" evidence="1">
    <location>
        <begin position="293"/>
        <end position="304"/>
    </location>
</feature>
<dbReference type="EMBL" id="LT594627">
    <property type="protein sequence ID" value="SBT86662.1"/>
    <property type="molecule type" value="Genomic_DNA"/>
</dbReference>
<dbReference type="KEGG" id="pmal:PMUG01_06014900"/>
<keyword evidence="3" id="KW-1185">Reference proteome</keyword>
<dbReference type="VEuPathDB" id="PlasmoDB:PmUG01_06014900"/>
<feature type="compositionally biased region" description="Basic and acidic residues" evidence="1">
    <location>
        <begin position="477"/>
        <end position="487"/>
    </location>
</feature>
<dbReference type="AlphaFoldDB" id="A0A1D3JJU5"/>
<name>A0A1D3JJU5_PLAMA</name>
<dbReference type="Proteomes" id="UP000219813">
    <property type="component" value="Chromosome 6"/>
</dbReference>
<reference evidence="2 3" key="1">
    <citation type="submission" date="2016-06" db="EMBL/GenBank/DDBJ databases">
        <authorList>
            <consortium name="Pathogen Informatics"/>
        </authorList>
    </citation>
    <scope>NUCLEOTIDE SEQUENCE [LARGE SCALE GENOMIC DNA]</scope>
</reference>
<dbReference type="RefSeq" id="XP_028859806.1">
    <property type="nucleotide sequence ID" value="XM_029003715.1"/>
</dbReference>
<gene>
    <name evidence="2" type="primary">PmUG01_06014900</name>
    <name evidence="2" type="ORF">PMUG01_06014900</name>
</gene>
<feature type="compositionally biased region" description="Basic and acidic residues" evidence="1">
    <location>
        <begin position="459"/>
        <end position="469"/>
    </location>
</feature>
<feature type="compositionally biased region" description="Basic and acidic residues" evidence="1">
    <location>
        <begin position="267"/>
        <end position="277"/>
    </location>
</feature>
<feature type="compositionally biased region" description="Basic and acidic residues" evidence="1">
    <location>
        <begin position="324"/>
        <end position="337"/>
    </location>
</feature>
<protein>
    <submittedName>
        <fullName evidence="2">Uncharacterized protein</fullName>
    </submittedName>
</protein>
<proteinExistence type="predicted"/>
<evidence type="ECO:0000256" key="1">
    <source>
        <dbReference type="SAM" id="MobiDB-lite"/>
    </source>
</evidence>
<feature type="region of interest" description="Disordered" evidence="1">
    <location>
        <begin position="248"/>
        <end position="360"/>
    </location>
</feature>